<feature type="chain" id="PRO_5047101390" description="Secreted protein" evidence="1">
    <location>
        <begin position="22"/>
        <end position="130"/>
    </location>
</feature>
<evidence type="ECO:0000313" key="3">
    <source>
        <dbReference type="Proteomes" id="UP001254257"/>
    </source>
</evidence>
<evidence type="ECO:0000256" key="1">
    <source>
        <dbReference type="SAM" id="SignalP"/>
    </source>
</evidence>
<name>A0ABU3S6P3_9HYPH</name>
<keyword evidence="1" id="KW-0732">Signal</keyword>
<evidence type="ECO:0008006" key="4">
    <source>
        <dbReference type="Google" id="ProtNLM"/>
    </source>
</evidence>
<proteinExistence type="predicted"/>
<comment type="caution">
    <text evidence="2">The sequence shown here is derived from an EMBL/GenBank/DDBJ whole genome shotgun (WGS) entry which is preliminary data.</text>
</comment>
<dbReference type="RefSeq" id="WP_316018308.1">
    <property type="nucleotide sequence ID" value="NZ_JAWDID010000013.1"/>
</dbReference>
<gene>
    <name evidence="2" type="ORF">RKE40_11120</name>
</gene>
<evidence type="ECO:0000313" key="2">
    <source>
        <dbReference type="EMBL" id="MDU0340439.1"/>
    </source>
</evidence>
<organism evidence="2 3">
    <name type="scientific">Bosea rubneri</name>
    <dbReference type="NCBI Taxonomy" id="3075434"/>
    <lineage>
        <taxon>Bacteria</taxon>
        <taxon>Pseudomonadati</taxon>
        <taxon>Pseudomonadota</taxon>
        <taxon>Alphaproteobacteria</taxon>
        <taxon>Hyphomicrobiales</taxon>
        <taxon>Boseaceae</taxon>
        <taxon>Bosea</taxon>
    </lineage>
</organism>
<dbReference type="EMBL" id="JAWDID010000013">
    <property type="protein sequence ID" value="MDU0340439.1"/>
    <property type="molecule type" value="Genomic_DNA"/>
</dbReference>
<dbReference type="Proteomes" id="UP001254257">
    <property type="component" value="Unassembled WGS sequence"/>
</dbReference>
<sequence>MLRVLSLGTCLSLATMSLAFAQLQKVNCQTQGEPFYLHQNSKVTHESVMDENGCRYSYISAQSDGRPRVFEKAVIAQAPKKGQLSQPGEFSFFYKPGSGFKGKDTFAVYICGTTMHGSGCSRITYNVTVR</sequence>
<protein>
    <recommendedName>
        <fullName evidence="4">Secreted protein</fullName>
    </recommendedName>
</protein>
<reference evidence="2 3" key="1">
    <citation type="submission" date="2023-09" db="EMBL/GenBank/DDBJ databases">
        <title>Whole genome shotgun sequencing (WGS) of Bosea sp. ZW T0_25, isolated from stored onions (Allium cepa).</title>
        <authorList>
            <person name="Stoll D.A."/>
            <person name="Huch M."/>
        </authorList>
    </citation>
    <scope>NUCLEOTIDE SEQUENCE [LARGE SCALE GENOMIC DNA]</scope>
    <source>
        <strain evidence="2 3">ZW T0_25</strain>
    </source>
</reference>
<accession>A0ABU3S6P3</accession>
<keyword evidence="3" id="KW-1185">Reference proteome</keyword>
<feature type="signal peptide" evidence="1">
    <location>
        <begin position="1"/>
        <end position="21"/>
    </location>
</feature>